<proteinExistence type="predicted"/>
<evidence type="ECO:0000256" key="1">
    <source>
        <dbReference type="SAM" id="Phobius"/>
    </source>
</evidence>
<dbReference type="KEGG" id="fsi:Flexsi_1779"/>
<keyword evidence="1" id="KW-0812">Transmembrane</keyword>
<feature type="transmembrane region" description="Helical" evidence="1">
    <location>
        <begin position="36"/>
        <end position="52"/>
    </location>
</feature>
<reference evidence="3" key="2">
    <citation type="submission" date="2011-06" db="EMBL/GenBank/DDBJ databases">
        <title>The complete genome of Flexistipes sinusarabici DSM 4947.</title>
        <authorList>
            <person name="Lucas S."/>
            <person name="Han J."/>
            <person name="Lapidus A."/>
            <person name="Bruce D."/>
            <person name="Goodwin L."/>
            <person name="Pitluck S."/>
            <person name="Peters L."/>
            <person name="Kyrpides N."/>
            <person name="Mavromatis K."/>
            <person name="Ivanova N."/>
            <person name="Mikhailova N."/>
            <person name="Chertkov O."/>
            <person name="Detter J.C."/>
            <person name="Tapia R."/>
            <person name="Han C."/>
            <person name="Land M."/>
            <person name="Hauser L."/>
            <person name="Markowitz V."/>
            <person name="Cheng J.-F."/>
            <person name="Hugenholtz P."/>
            <person name="Woyke T."/>
            <person name="Wu D."/>
            <person name="Spring S."/>
            <person name="Schroeder M."/>
            <person name="Brambilla E."/>
            <person name="Klenk H.-P."/>
            <person name="Eisen J.A."/>
        </authorList>
    </citation>
    <scope>NUCLEOTIDE SEQUENCE [LARGE SCALE GENOMIC DNA]</scope>
    <source>
        <strain evidence="3">DSM 4947 / MAS 10</strain>
    </source>
</reference>
<dbReference type="AlphaFoldDB" id="F8EA07"/>
<feature type="transmembrane region" description="Helical" evidence="1">
    <location>
        <begin position="86"/>
        <end position="108"/>
    </location>
</feature>
<keyword evidence="1" id="KW-0472">Membrane</keyword>
<evidence type="ECO:0000313" key="2">
    <source>
        <dbReference type="EMBL" id="AEI15418.1"/>
    </source>
</evidence>
<dbReference type="HOGENOM" id="CLU_1335880_0_0_0"/>
<feature type="transmembrane region" description="Helical" evidence="1">
    <location>
        <begin position="128"/>
        <end position="145"/>
    </location>
</feature>
<keyword evidence="3" id="KW-1185">Reference proteome</keyword>
<organism evidence="2 3">
    <name type="scientific">Flexistipes sinusarabici (strain ATCC 49648 / DSM 4947 / MAS 10)</name>
    <dbReference type="NCBI Taxonomy" id="717231"/>
    <lineage>
        <taxon>Bacteria</taxon>
        <taxon>Pseudomonadati</taxon>
        <taxon>Deferribacterota</taxon>
        <taxon>Deferribacteres</taxon>
        <taxon>Deferribacterales</taxon>
        <taxon>Flexistipitaceae</taxon>
        <taxon>Flexistipes</taxon>
    </lineage>
</organism>
<feature type="transmembrane region" description="Helical" evidence="1">
    <location>
        <begin position="160"/>
        <end position="180"/>
    </location>
</feature>
<dbReference type="Proteomes" id="UP000006621">
    <property type="component" value="Chromosome"/>
</dbReference>
<name>F8EA07_FLESM</name>
<dbReference type="RefSeq" id="WP_013886887.1">
    <property type="nucleotide sequence ID" value="NC_015672.1"/>
</dbReference>
<protein>
    <submittedName>
        <fullName evidence="2">Uncharacterized protein</fullName>
    </submittedName>
</protein>
<sequence length="205" mass="23324">MLAIVVGELVAIHGKAASSFLFAGGASFLREIPRPIWVYLILAISSVIYILLRLTKWNPSTKMLAGVFVGFIATIGMQLNDNSSSLILFLQLFVYATATGILWIESYFQLDLEKDFWKFMFENVFKSIRYILVVYGAMVVVLRYISSSNGEKTIGFITTLSYPTVIVLGVVFMIGYWVLLPSWERYVVASKVHNKRIQRTQKTRR</sequence>
<reference evidence="2 3" key="1">
    <citation type="journal article" date="2011" name="Stand. Genomic Sci.">
        <title>Genome sequence of the moderately thermophilic halophile Flexistipes sinusarabici strain (MAS10).</title>
        <authorList>
            <person name="Lapidus A."/>
            <person name="Chertkov O."/>
            <person name="Nolan M."/>
            <person name="Lucas S."/>
            <person name="Hammon N."/>
            <person name="Deshpande S."/>
            <person name="Cheng J.F."/>
            <person name="Tapia R."/>
            <person name="Han C."/>
            <person name="Goodwin L."/>
            <person name="Pitluck S."/>
            <person name="Liolios K."/>
            <person name="Pagani I."/>
            <person name="Ivanova N."/>
            <person name="Huntemann M."/>
            <person name="Mavromatis K."/>
            <person name="Mikhailova N."/>
            <person name="Pati A."/>
            <person name="Chen A."/>
            <person name="Palaniappan K."/>
            <person name="Land M."/>
            <person name="Hauser L."/>
            <person name="Brambilla E.M."/>
            <person name="Rohde M."/>
            <person name="Abt B."/>
            <person name="Spring S."/>
            <person name="Goker M."/>
            <person name="Bristow J."/>
            <person name="Eisen J.A."/>
            <person name="Markowitz V."/>
            <person name="Hugenholtz P."/>
            <person name="Kyrpides N.C."/>
            <person name="Klenk H.P."/>
            <person name="Woyke T."/>
        </authorList>
    </citation>
    <scope>NUCLEOTIDE SEQUENCE [LARGE SCALE GENOMIC DNA]</scope>
    <source>
        <strain evidence="3">DSM 4947 / MAS 10</strain>
    </source>
</reference>
<gene>
    <name evidence="2" type="ordered locus">Flexsi_1779</name>
</gene>
<keyword evidence="1" id="KW-1133">Transmembrane helix</keyword>
<dbReference type="EMBL" id="CP002858">
    <property type="protein sequence ID" value="AEI15418.1"/>
    <property type="molecule type" value="Genomic_DNA"/>
</dbReference>
<accession>F8EA07</accession>
<evidence type="ECO:0000313" key="3">
    <source>
        <dbReference type="Proteomes" id="UP000006621"/>
    </source>
</evidence>